<dbReference type="PANTHER" id="PTHR11245">
    <property type="entry name" value="STANNIOCALCIN"/>
    <property type="match status" value="1"/>
</dbReference>
<feature type="signal peptide" evidence="6">
    <location>
        <begin position="1"/>
        <end position="31"/>
    </location>
</feature>
<dbReference type="PANTHER" id="PTHR11245:SF6">
    <property type="entry name" value="DUF19 DOMAIN-CONTAINING PROTEIN"/>
    <property type="match status" value="1"/>
</dbReference>
<keyword evidence="3" id="KW-0372">Hormone</keyword>
<keyword evidence="6" id="KW-0732">Signal</keyword>
<evidence type="ECO:0000256" key="1">
    <source>
        <dbReference type="ARBA" id="ARBA00008693"/>
    </source>
</evidence>
<comment type="similarity">
    <text evidence="1">Belongs to the stanniocalcin family.</text>
</comment>
<feature type="region of interest" description="Disordered" evidence="5">
    <location>
        <begin position="236"/>
        <end position="266"/>
    </location>
</feature>
<dbReference type="InterPro" id="IPR004978">
    <property type="entry name" value="Stanniocalcin"/>
</dbReference>
<comment type="subunit">
    <text evidence="2">Homodimer; disulfide-linked.</text>
</comment>
<evidence type="ECO:0000256" key="3">
    <source>
        <dbReference type="ARBA" id="ARBA00022702"/>
    </source>
</evidence>
<dbReference type="GO" id="GO:0006874">
    <property type="term" value="P:intracellular calcium ion homeostasis"/>
    <property type="evidence" value="ECO:0007669"/>
    <property type="project" value="TreeGrafter"/>
</dbReference>
<evidence type="ECO:0000256" key="6">
    <source>
        <dbReference type="SAM" id="SignalP"/>
    </source>
</evidence>
<reference evidence="8" key="2">
    <citation type="submission" date="2025-05" db="UniProtKB">
        <authorList>
            <consortium name="Ensembl"/>
        </authorList>
    </citation>
    <scope>IDENTIFICATION</scope>
</reference>
<evidence type="ECO:0000313" key="7">
    <source>
        <dbReference type="EMBL" id="BAX24517.1"/>
    </source>
</evidence>
<evidence type="ECO:0000313" key="9">
    <source>
        <dbReference type="Proteomes" id="UP000694388"/>
    </source>
</evidence>
<evidence type="ECO:0000256" key="4">
    <source>
        <dbReference type="ARBA" id="ARBA00023157"/>
    </source>
</evidence>
<evidence type="ECO:0000256" key="5">
    <source>
        <dbReference type="SAM" id="MobiDB-lite"/>
    </source>
</evidence>
<keyword evidence="4" id="KW-1015">Disulfide bond</keyword>
<accession>A0A3G9D4E0</accession>
<dbReference type="GO" id="GO:0005179">
    <property type="term" value="F:hormone activity"/>
    <property type="evidence" value="ECO:0007669"/>
    <property type="project" value="UniProtKB-KW"/>
</dbReference>
<sequence>MKLWVGKMRGLLLKLTLFWTVFGVLQPQAGAVVLDGVQQNGAMMQHYKSRLSLLIAVEIEQCLSSAVDAGCGSFACLENNSCETGGLHAICTELVRNADQYDVKGRLFIKDMLKCIAQGLRTRFNCNHRKCSSIWEMVVQLQRHCYKLNDVCVAARANTGAMVEILHQPTAILNKGPHFELLKALIKCDDETVAVLLDSLRSHDILPHLPTPQRHVRVASDSTLSESVPPRLVQPYRHTRDHRQMGGRLSPSIRKRGAWKSTHGKS</sequence>
<name>A0A3G9D4E0_EPTBU</name>
<evidence type="ECO:0000256" key="2">
    <source>
        <dbReference type="ARBA" id="ARBA00011748"/>
    </source>
</evidence>
<reference evidence="7" key="1">
    <citation type="journal article" date="2017" name="J. Fac. Agr., Kyushu Univ. 62">
        <title>Identification and Molecular Characterization of the Stanniocalcin Family Gene from the Inshore Hagfish, Eptatretus burgeri.</title>
        <authorList>
            <person name="Sekiguchi T."/>
            <person name="Kuraku S."/>
            <person name="Tatsumi K."/>
            <person name="Shimasaki Y."/>
            <person name="Oshima Y."/>
            <person name="Suzuki N."/>
        </authorList>
    </citation>
    <scope>NUCLEOTIDE SEQUENCE</scope>
    <source>
        <tissue evidence="7">Digestive tract</tissue>
    </source>
</reference>
<dbReference type="Ensembl" id="ENSEBUT00000015225.1">
    <property type="protein sequence ID" value="ENSEBUP00000014648.1"/>
    <property type="gene ID" value="ENSEBUG00000009236.1"/>
</dbReference>
<dbReference type="EMBL" id="LC191307">
    <property type="protein sequence ID" value="BAX24517.1"/>
    <property type="molecule type" value="mRNA"/>
</dbReference>
<dbReference type="GO" id="GO:0005615">
    <property type="term" value="C:extracellular space"/>
    <property type="evidence" value="ECO:0007669"/>
    <property type="project" value="TreeGrafter"/>
</dbReference>
<evidence type="ECO:0000313" key="8">
    <source>
        <dbReference type="Ensembl" id="ENSEBUP00000014648.1"/>
    </source>
</evidence>
<feature type="chain" id="PRO_5044594265" evidence="6">
    <location>
        <begin position="32"/>
        <end position="266"/>
    </location>
</feature>
<organism evidence="7">
    <name type="scientific">Eptatretus burgeri</name>
    <name type="common">Inshore hagfish</name>
    <dbReference type="NCBI Taxonomy" id="7764"/>
    <lineage>
        <taxon>Eukaryota</taxon>
        <taxon>Metazoa</taxon>
        <taxon>Chordata</taxon>
        <taxon>Craniata</taxon>
        <taxon>Vertebrata</taxon>
        <taxon>Cyclostomata</taxon>
        <taxon>Myxini</taxon>
        <taxon>Myxiniformes</taxon>
        <taxon>Myxinidae</taxon>
        <taxon>Eptatretinae</taxon>
        <taxon>Eptatretus</taxon>
    </lineage>
</organism>
<gene>
    <name evidence="7" type="primary">STC</name>
</gene>
<protein>
    <submittedName>
        <fullName evidence="7">Stanniocalcin</fullName>
    </submittedName>
</protein>
<dbReference type="GeneTree" id="ENSGT00390000005989"/>
<proteinExistence type="evidence at transcript level"/>
<dbReference type="Proteomes" id="UP000694388">
    <property type="component" value="Unplaced"/>
</dbReference>
<dbReference type="Pfam" id="PF03298">
    <property type="entry name" value="Stanniocalcin"/>
    <property type="match status" value="1"/>
</dbReference>
<keyword evidence="9" id="KW-1185">Reference proteome</keyword>
<dbReference type="OMA" id="ENNSCET"/>
<dbReference type="AlphaFoldDB" id="A0A3G9D4E0"/>
<feature type="compositionally biased region" description="Basic residues" evidence="5">
    <location>
        <begin position="253"/>
        <end position="266"/>
    </location>
</feature>